<dbReference type="EMBL" id="CAJNNV010027256">
    <property type="protein sequence ID" value="CAE8619917.1"/>
    <property type="molecule type" value="Genomic_DNA"/>
</dbReference>
<comment type="caution">
    <text evidence="2">The sequence shown here is derived from an EMBL/GenBank/DDBJ whole genome shotgun (WGS) entry which is preliminary data.</text>
</comment>
<dbReference type="Proteomes" id="UP000654075">
    <property type="component" value="Unassembled WGS sequence"/>
</dbReference>
<evidence type="ECO:0008006" key="4">
    <source>
        <dbReference type="Google" id="ProtNLM"/>
    </source>
</evidence>
<feature type="compositionally biased region" description="Polar residues" evidence="1">
    <location>
        <begin position="153"/>
        <end position="165"/>
    </location>
</feature>
<dbReference type="AlphaFoldDB" id="A0A813G0J3"/>
<gene>
    <name evidence="2" type="ORF">PGLA1383_LOCUS37508</name>
</gene>
<evidence type="ECO:0000313" key="2">
    <source>
        <dbReference type="EMBL" id="CAE8619917.1"/>
    </source>
</evidence>
<accession>A0A813G0J3</accession>
<evidence type="ECO:0000313" key="3">
    <source>
        <dbReference type="Proteomes" id="UP000654075"/>
    </source>
</evidence>
<reference evidence="2" key="1">
    <citation type="submission" date="2021-02" db="EMBL/GenBank/DDBJ databases">
        <authorList>
            <person name="Dougan E. K."/>
            <person name="Rhodes N."/>
            <person name="Thang M."/>
            <person name="Chan C."/>
        </authorList>
    </citation>
    <scope>NUCLEOTIDE SEQUENCE</scope>
</reference>
<protein>
    <recommendedName>
        <fullName evidence="4">C3H1-type domain-containing protein</fullName>
    </recommendedName>
</protein>
<organism evidence="2 3">
    <name type="scientific">Polarella glacialis</name>
    <name type="common">Dinoflagellate</name>
    <dbReference type="NCBI Taxonomy" id="89957"/>
    <lineage>
        <taxon>Eukaryota</taxon>
        <taxon>Sar</taxon>
        <taxon>Alveolata</taxon>
        <taxon>Dinophyceae</taxon>
        <taxon>Suessiales</taxon>
        <taxon>Suessiaceae</taxon>
        <taxon>Polarella</taxon>
    </lineage>
</organism>
<evidence type="ECO:0000256" key="1">
    <source>
        <dbReference type="SAM" id="MobiDB-lite"/>
    </source>
</evidence>
<feature type="region of interest" description="Disordered" evidence="1">
    <location>
        <begin position="153"/>
        <end position="172"/>
    </location>
</feature>
<name>A0A813G0J3_POLGL</name>
<feature type="region of interest" description="Disordered" evidence="1">
    <location>
        <begin position="84"/>
        <end position="116"/>
    </location>
</feature>
<proteinExistence type="predicted"/>
<sequence length="249" mass="28370">MFSSTCRFEETDETDLPFARSPETVAERLRVISSLNIEGSRLPHYYDTSDAMFPSTFSRSWESETDLPVAQSPQARAERRSFISSLNIEPPRTAAQASPGFEDAAPPAVKAPPTWSTEEPSWLPIAPLGVRFLTTWPPAWLPANTEEVQPQIMTNRSLEESSVQRPSKRHDRGKCKPCAFFATDRGCHSGVDCLFCHLCQPGDEKALLEWRWKQRQRLCGGKESFKQRRQRQRGGGTHFFSRHPYRGWL</sequence>
<keyword evidence="3" id="KW-1185">Reference proteome</keyword>